<evidence type="ECO:0008006" key="8">
    <source>
        <dbReference type="Google" id="ProtNLM"/>
    </source>
</evidence>
<dbReference type="InterPro" id="IPR001789">
    <property type="entry name" value="Sig_transdc_resp-reg_receiver"/>
</dbReference>
<accession>A0AAW3MNH9</accession>
<dbReference type="AlphaFoldDB" id="A0AAW3MNH9"/>
<evidence type="ECO:0000259" key="5">
    <source>
        <dbReference type="PROSITE" id="PS50110"/>
    </source>
</evidence>
<dbReference type="PANTHER" id="PTHR43214:SF17">
    <property type="entry name" value="TRANSCRIPTIONAL REGULATORY PROTEIN RCSB"/>
    <property type="match status" value="1"/>
</dbReference>
<dbReference type="GO" id="GO:0000160">
    <property type="term" value="P:phosphorelay signal transduction system"/>
    <property type="evidence" value="ECO:0007669"/>
    <property type="project" value="InterPro"/>
</dbReference>
<dbReference type="InterPro" id="IPR016032">
    <property type="entry name" value="Sig_transdc_resp-reg_C-effctor"/>
</dbReference>
<proteinExistence type="predicted"/>
<dbReference type="InterPro" id="IPR011006">
    <property type="entry name" value="CheY-like_superfamily"/>
</dbReference>
<dbReference type="InterPro" id="IPR058245">
    <property type="entry name" value="NreC/VraR/RcsB-like_REC"/>
</dbReference>
<keyword evidence="1 3" id="KW-0597">Phosphoprotein</keyword>
<dbReference type="CDD" id="cd17535">
    <property type="entry name" value="REC_NarL-like"/>
    <property type="match status" value="1"/>
</dbReference>
<evidence type="ECO:0000256" key="2">
    <source>
        <dbReference type="ARBA" id="ARBA00023125"/>
    </source>
</evidence>
<dbReference type="GO" id="GO:0006355">
    <property type="term" value="P:regulation of DNA-templated transcription"/>
    <property type="evidence" value="ECO:0007669"/>
    <property type="project" value="InterPro"/>
</dbReference>
<evidence type="ECO:0000256" key="3">
    <source>
        <dbReference type="PROSITE-ProRule" id="PRU00169"/>
    </source>
</evidence>
<feature type="domain" description="HTH luxR-type" evidence="4">
    <location>
        <begin position="159"/>
        <end position="224"/>
    </location>
</feature>
<evidence type="ECO:0000256" key="1">
    <source>
        <dbReference type="ARBA" id="ARBA00022553"/>
    </source>
</evidence>
<keyword evidence="7" id="KW-1185">Reference proteome</keyword>
<dbReference type="SMART" id="SM00448">
    <property type="entry name" value="REC"/>
    <property type="match status" value="1"/>
</dbReference>
<dbReference type="RefSeq" id="WP_059807785.1">
    <property type="nucleotide sequence ID" value="NZ_LOYM01000124.1"/>
</dbReference>
<feature type="modified residue" description="4-aspartylphosphate" evidence="3">
    <location>
        <position position="68"/>
    </location>
</feature>
<dbReference type="Gene3D" id="3.40.50.2300">
    <property type="match status" value="1"/>
</dbReference>
<gene>
    <name evidence="6" type="ORF">WJ96_20410</name>
</gene>
<evidence type="ECO:0000313" key="7">
    <source>
        <dbReference type="Proteomes" id="UP000056453"/>
    </source>
</evidence>
<dbReference type="SUPFAM" id="SSF46894">
    <property type="entry name" value="C-terminal effector domain of the bipartite response regulators"/>
    <property type="match status" value="1"/>
</dbReference>
<organism evidence="6 7">
    <name type="scientific">Burkholderia ubonensis</name>
    <dbReference type="NCBI Taxonomy" id="101571"/>
    <lineage>
        <taxon>Bacteria</taxon>
        <taxon>Pseudomonadati</taxon>
        <taxon>Pseudomonadota</taxon>
        <taxon>Betaproteobacteria</taxon>
        <taxon>Burkholderiales</taxon>
        <taxon>Burkholderiaceae</taxon>
        <taxon>Burkholderia</taxon>
        <taxon>Burkholderia cepacia complex</taxon>
    </lineage>
</organism>
<dbReference type="CDD" id="cd06170">
    <property type="entry name" value="LuxR_C_like"/>
    <property type="match status" value="1"/>
</dbReference>
<evidence type="ECO:0000259" key="4">
    <source>
        <dbReference type="PROSITE" id="PS50043"/>
    </source>
</evidence>
<feature type="domain" description="Response regulatory" evidence="5">
    <location>
        <begin position="17"/>
        <end position="136"/>
    </location>
</feature>
<comment type="caution">
    <text evidence="6">The sequence shown here is derived from an EMBL/GenBank/DDBJ whole genome shotgun (WGS) entry which is preliminary data.</text>
</comment>
<dbReference type="PANTHER" id="PTHR43214">
    <property type="entry name" value="TWO-COMPONENT RESPONSE REGULATOR"/>
    <property type="match status" value="1"/>
</dbReference>
<dbReference type="Pfam" id="PF00196">
    <property type="entry name" value="GerE"/>
    <property type="match status" value="1"/>
</dbReference>
<protein>
    <recommendedName>
        <fullName evidence="8">LuxR family transcriptional regulator</fullName>
    </recommendedName>
</protein>
<dbReference type="PRINTS" id="PR00038">
    <property type="entry name" value="HTHLUXR"/>
</dbReference>
<dbReference type="Proteomes" id="UP000056453">
    <property type="component" value="Unassembled WGS sequence"/>
</dbReference>
<dbReference type="PROSITE" id="PS50043">
    <property type="entry name" value="HTH_LUXR_2"/>
    <property type="match status" value="1"/>
</dbReference>
<name>A0AAW3MNH9_9BURK</name>
<dbReference type="Pfam" id="PF00072">
    <property type="entry name" value="Response_reg"/>
    <property type="match status" value="1"/>
</dbReference>
<dbReference type="PROSITE" id="PS50110">
    <property type="entry name" value="RESPONSE_REGULATORY"/>
    <property type="match status" value="1"/>
</dbReference>
<dbReference type="InterPro" id="IPR000792">
    <property type="entry name" value="Tscrpt_reg_LuxR_C"/>
</dbReference>
<reference evidence="6 7" key="1">
    <citation type="submission" date="2015-11" db="EMBL/GenBank/DDBJ databases">
        <title>Expanding the genomic diversity of Burkholderia species for the development of highly accurate diagnostics.</title>
        <authorList>
            <person name="Sahl J."/>
            <person name="Keim P."/>
            <person name="Wagner D."/>
        </authorList>
    </citation>
    <scope>NUCLEOTIDE SEQUENCE [LARGE SCALE GENOMIC DNA]</scope>
    <source>
        <strain evidence="6 7">MSMB1808WGS</strain>
    </source>
</reference>
<dbReference type="InterPro" id="IPR039420">
    <property type="entry name" value="WalR-like"/>
</dbReference>
<dbReference type="EMBL" id="LPBJ01000095">
    <property type="protein sequence ID" value="KVP89359.1"/>
    <property type="molecule type" value="Genomic_DNA"/>
</dbReference>
<sequence length="224" mass="24661">MLPREETHISPREGRIGVVVADDHPMMLLGITSLLEAQADIDVRATAGTVAEMFDALARTPCRILIADYEFDSDAEPDGLRMIERLARHHAEVGIILYSMHDDLSLVKHAMSVGAAGFVSKAASMDTLTEAIRTVARGERYIDPATSKRLVQWAFDKRAQFGDVALSAREMEVVRLFSTGLNVSEIAAITNRSVKTISAQKLTAMKKLGVKSDVELVEAFRRLH</sequence>
<dbReference type="SUPFAM" id="SSF52172">
    <property type="entry name" value="CheY-like"/>
    <property type="match status" value="1"/>
</dbReference>
<dbReference type="SMART" id="SM00421">
    <property type="entry name" value="HTH_LUXR"/>
    <property type="match status" value="1"/>
</dbReference>
<evidence type="ECO:0000313" key="6">
    <source>
        <dbReference type="EMBL" id="KVP89359.1"/>
    </source>
</evidence>
<dbReference type="GO" id="GO:0003677">
    <property type="term" value="F:DNA binding"/>
    <property type="evidence" value="ECO:0007669"/>
    <property type="project" value="UniProtKB-KW"/>
</dbReference>
<keyword evidence="2" id="KW-0238">DNA-binding</keyword>